<evidence type="ECO:0000259" key="1">
    <source>
        <dbReference type="Pfam" id="PF03101"/>
    </source>
</evidence>
<evidence type="ECO:0000313" key="2">
    <source>
        <dbReference type="EnsemblPlants" id="AET3Gv20014900.3"/>
    </source>
</evidence>
<organism evidence="2 3">
    <name type="scientific">Aegilops tauschii subsp. strangulata</name>
    <name type="common">Goatgrass</name>
    <dbReference type="NCBI Taxonomy" id="200361"/>
    <lineage>
        <taxon>Eukaryota</taxon>
        <taxon>Viridiplantae</taxon>
        <taxon>Streptophyta</taxon>
        <taxon>Embryophyta</taxon>
        <taxon>Tracheophyta</taxon>
        <taxon>Spermatophyta</taxon>
        <taxon>Magnoliopsida</taxon>
        <taxon>Liliopsida</taxon>
        <taxon>Poales</taxon>
        <taxon>Poaceae</taxon>
        <taxon>BOP clade</taxon>
        <taxon>Pooideae</taxon>
        <taxon>Triticodae</taxon>
        <taxon>Triticeae</taxon>
        <taxon>Triticinae</taxon>
        <taxon>Aegilops</taxon>
    </lineage>
</organism>
<dbReference type="InterPro" id="IPR004330">
    <property type="entry name" value="FAR1_DNA_bnd_dom"/>
</dbReference>
<reference evidence="2" key="4">
    <citation type="submission" date="2019-03" db="UniProtKB">
        <authorList>
            <consortium name="EnsemblPlants"/>
        </authorList>
    </citation>
    <scope>IDENTIFICATION</scope>
</reference>
<dbReference type="Pfam" id="PF03101">
    <property type="entry name" value="FAR1"/>
    <property type="match status" value="1"/>
</dbReference>
<name>A0A453DNP6_AEGTS</name>
<protein>
    <recommendedName>
        <fullName evidence="1">FAR1 domain-containing protein</fullName>
    </recommendedName>
</protein>
<feature type="domain" description="FAR1" evidence="1">
    <location>
        <begin position="33"/>
        <end position="71"/>
    </location>
</feature>
<accession>A0A453DNP6</accession>
<keyword evidence="3" id="KW-1185">Reference proteome</keyword>
<dbReference type="PANTHER" id="PTHR47482">
    <property type="entry name" value="OS11G0632001 PROTEIN"/>
    <property type="match status" value="1"/>
</dbReference>
<dbReference type="Proteomes" id="UP000015105">
    <property type="component" value="Chromosome 3D"/>
</dbReference>
<reference evidence="3" key="2">
    <citation type="journal article" date="2017" name="Nat. Plants">
        <title>The Aegilops tauschii genome reveals multiple impacts of transposons.</title>
        <authorList>
            <person name="Zhao G."/>
            <person name="Zou C."/>
            <person name="Li K."/>
            <person name="Wang K."/>
            <person name="Li T."/>
            <person name="Gao L."/>
            <person name="Zhang X."/>
            <person name="Wang H."/>
            <person name="Yang Z."/>
            <person name="Liu X."/>
            <person name="Jiang W."/>
            <person name="Mao L."/>
            <person name="Kong X."/>
            <person name="Jiao Y."/>
            <person name="Jia J."/>
        </authorList>
    </citation>
    <scope>NUCLEOTIDE SEQUENCE [LARGE SCALE GENOMIC DNA]</scope>
    <source>
        <strain evidence="3">cv. AL8/78</strain>
    </source>
</reference>
<dbReference type="AlphaFoldDB" id="A0A453DNP6"/>
<reference evidence="3" key="1">
    <citation type="journal article" date="2014" name="Science">
        <title>Ancient hybridizations among the ancestral genomes of bread wheat.</title>
        <authorList>
            <consortium name="International Wheat Genome Sequencing Consortium,"/>
            <person name="Marcussen T."/>
            <person name="Sandve S.R."/>
            <person name="Heier L."/>
            <person name="Spannagl M."/>
            <person name="Pfeifer M."/>
            <person name="Jakobsen K.S."/>
            <person name="Wulff B.B."/>
            <person name="Steuernagel B."/>
            <person name="Mayer K.F."/>
            <person name="Olsen O.A."/>
        </authorList>
    </citation>
    <scope>NUCLEOTIDE SEQUENCE [LARGE SCALE GENOMIC DNA]</scope>
    <source>
        <strain evidence="3">cv. AL8/78</strain>
    </source>
</reference>
<proteinExistence type="predicted"/>
<evidence type="ECO:0000313" key="3">
    <source>
        <dbReference type="Proteomes" id="UP000015105"/>
    </source>
</evidence>
<dbReference type="PANTHER" id="PTHR47482:SF5">
    <property type="entry name" value="FAR1 DOMAIN-CONTAINING PROTEIN"/>
    <property type="match status" value="1"/>
</dbReference>
<dbReference type="Gramene" id="AET3Gv20014900.3">
    <property type="protein sequence ID" value="AET3Gv20014900.3"/>
    <property type="gene ID" value="AET3Gv20014900"/>
</dbReference>
<reference evidence="2" key="5">
    <citation type="journal article" date="2021" name="G3 (Bethesda)">
        <title>Aegilops tauschii genome assembly Aet v5.0 features greater sequence contiguity and improved annotation.</title>
        <authorList>
            <person name="Wang L."/>
            <person name="Zhu T."/>
            <person name="Rodriguez J.C."/>
            <person name="Deal K.R."/>
            <person name="Dubcovsky J."/>
            <person name="McGuire P.E."/>
            <person name="Lux T."/>
            <person name="Spannagl M."/>
            <person name="Mayer K.F.X."/>
            <person name="Baldrich P."/>
            <person name="Meyers B.C."/>
            <person name="Huo N."/>
            <person name="Gu Y.Q."/>
            <person name="Zhou H."/>
            <person name="Devos K.M."/>
            <person name="Bennetzen J.L."/>
            <person name="Unver T."/>
            <person name="Budak H."/>
            <person name="Gulick P.J."/>
            <person name="Galiba G."/>
            <person name="Kalapos B."/>
            <person name="Nelson D.R."/>
            <person name="Li P."/>
            <person name="You F.M."/>
            <person name="Luo M.C."/>
            <person name="Dvorak J."/>
        </authorList>
    </citation>
    <scope>NUCLEOTIDE SEQUENCE [LARGE SCALE GENOMIC DNA]</scope>
    <source>
        <strain evidence="2">cv. AL8/78</strain>
    </source>
</reference>
<reference evidence="2" key="3">
    <citation type="journal article" date="2017" name="Nature">
        <title>Genome sequence of the progenitor of the wheat D genome Aegilops tauschii.</title>
        <authorList>
            <person name="Luo M.C."/>
            <person name="Gu Y.Q."/>
            <person name="Puiu D."/>
            <person name="Wang H."/>
            <person name="Twardziok S.O."/>
            <person name="Deal K.R."/>
            <person name="Huo N."/>
            <person name="Zhu T."/>
            <person name="Wang L."/>
            <person name="Wang Y."/>
            <person name="McGuire P.E."/>
            <person name="Liu S."/>
            <person name="Long H."/>
            <person name="Ramasamy R.K."/>
            <person name="Rodriguez J.C."/>
            <person name="Van S.L."/>
            <person name="Yuan L."/>
            <person name="Wang Z."/>
            <person name="Xia Z."/>
            <person name="Xiao L."/>
            <person name="Anderson O.D."/>
            <person name="Ouyang S."/>
            <person name="Liang Y."/>
            <person name="Zimin A.V."/>
            <person name="Pertea G."/>
            <person name="Qi P."/>
            <person name="Bennetzen J.L."/>
            <person name="Dai X."/>
            <person name="Dawson M.W."/>
            <person name="Muller H.G."/>
            <person name="Kugler K."/>
            <person name="Rivarola-Duarte L."/>
            <person name="Spannagl M."/>
            <person name="Mayer K.F.X."/>
            <person name="Lu F.H."/>
            <person name="Bevan M.W."/>
            <person name="Leroy P."/>
            <person name="Li P."/>
            <person name="You F.M."/>
            <person name="Sun Q."/>
            <person name="Liu Z."/>
            <person name="Lyons E."/>
            <person name="Wicker T."/>
            <person name="Salzberg S.L."/>
            <person name="Devos K.M."/>
            <person name="Dvorak J."/>
        </authorList>
    </citation>
    <scope>NUCLEOTIDE SEQUENCE [LARGE SCALE GENOMIC DNA]</scope>
    <source>
        <strain evidence="2">cv. AL8/78</strain>
    </source>
</reference>
<dbReference type="EnsemblPlants" id="AET3Gv20014900.3">
    <property type="protein sequence ID" value="AET3Gv20014900.3"/>
    <property type="gene ID" value="AET3Gv20014900"/>
</dbReference>
<sequence>MSGDCPLCASLRAIYGERRPSSPCLGEEGIPKKGNKRTCRCRCPAMIRLLRSSDNGWYITYYRSDHNHALTERCGEKV</sequence>